<accession>A0A4P7GN81</accession>
<dbReference type="EMBL" id="CP038267">
    <property type="protein sequence ID" value="QBR93389.1"/>
    <property type="molecule type" value="Genomic_DNA"/>
</dbReference>
<evidence type="ECO:0000256" key="1">
    <source>
        <dbReference type="SAM" id="Phobius"/>
    </source>
</evidence>
<sequence length="258" mass="28004">MMSRPRFIARRPVLVGLIVLMVVVVAIDLATDRASAVEVMLLVVLVGWISESLFRSRVDAEARESDANARWALAGLMGTGETWPTMGGWALGPAAVTEWIRRVSAMETPQVVELGPGSSTLLLARAVPHARVHAVEHDPVYGDRIRAAATGWGLSGVTVVDAPLRATAEETAWYSGDSVSALPERVDALLVDGPPNWDGKGRRSPARRVIEERMPAGALVLVDDTDRPDERKMVRGWVRSGLCRVVQDSGNHVFLEKC</sequence>
<proteinExistence type="predicted"/>
<evidence type="ECO:0000313" key="3">
    <source>
        <dbReference type="Proteomes" id="UP000294894"/>
    </source>
</evidence>
<protein>
    <recommendedName>
        <fullName evidence="4">Class I SAM-dependent methyltransferase</fullName>
    </recommendedName>
</protein>
<evidence type="ECO:0008006" key="4">
    <source>
        <dbReference type="Google" id="ProtNLM"/>
    </source>
</evidence>
<keyword evidence="1" id="KW-1133">Transmembrane helix</keyword>
<dbReference type="Gene3D" id="3.40.50.150">
    <property type="entry name" value="Vaccinia Virus protein VP39"/>
    <property type="match status" value="1"/>
</dbReference>
<reference evidence="2 3" key="1">
    <citation type="submission" date="2019-03" db="EMBL/GenBank/DDBJ databases">
        <title>Three New Species of Nocardioides, Nocardioides euryhalodurans sp. nov., Nocardioides seonyuensis sp. nov. and Nocardioides eburneoflavus sp. nov., Iolated from Soil.</title>
        <authorList>
            <person name="Roh S.G."/>
            <person name="Lee C."/>
            <person name="Kim M.-K."/>
            <person name="Kim S.B."/>
        </authorList>
    </citation>
    <scope>NUCLEOTIDE SEQUENCE [LARGE SCALE GENOMIC DNA]</scope>
    <source>
        <strain evidence="2 3">MMS17-SY117</strain>
    </source>
</reference>
<keyword evidence="3" id="KW-1185">Reference proteome</keyword>
<dbReference type="AlphaFoldDB" id="A0A4P7GN81"/>
<dbReference type="KEGG" id="noy:EXE57_14775"/>
<dbReference type="Proteomes" id="UP000294894">
    <property type="component" value="Chromosome"/>
</dbReference>
<dbReference type="InterPro" id="IPR029063">
    <property type="entry name" value="SAM-dependent_MTases_sf"/>
</dbReference>
<feature type="transmembrane region" description="Helical" evidence="1">
    <location>
        <begin position="12"/>
        <end position="30"/>
    </location>
</feature>
<dbReference type="SUPFAM" id="SSF53335">
    <property type="entry name" value="S-adenosyl-L-methionine-dependent methyltransferases"/>
    <property type="match status" value="1"/>
</dbReference>
<evidence type="ECO:0000313" key="2">
    <source>
        <dbReference type="EMBL" id="QBR93389.1"/>
    </source>
</evidence>
<name>A0A4P7GN81_9ACTN</name>
<keyword evidence="1" id="KW-0472">Membrane</keyword>
<keyword evidence="1" id="KW-0812">Transmembrane</keyword>
<dbReference type="OrthoDB" id="823440at2"/>
<organism evidence="2 3">
    <name type="scientific">Nocardioides euryhalodurans</name>
    <dbReference type="NCBI Taxonomy" id="2518370"/>
    <lineage>
        <taxon>Bacteria</taxon>
        <taxon>Bacillati</taxon>
        <taxon>Actinomycetota</taxon>
        <taxon>Actinomycetes</taxon>
        <taxon>Propionibacteriales</taxon>
        <taxon>Nocardioidaceae</taxon>
        <taxon>Nocardioides</taxon>
    </lineage>
</organism>
<gene>
    <name evidence="2" type="ORF">EXE57_14775</name>
</gene>
<dbReference type="RefSeq" id="WP_135078775.1">
    <property type="nucleotide sequence ID" value="NZ_CP038267.1"/>
</dbReference>